<dbReference type="Pfam" id="PF13441">
    <property type="entry name" value="Gly-zipper_YMGG"/>
    <property type="match status" value="1"/>
</dbReference>
<protein>
    <recommendedName>
        <fullName evidence="2">YMGG-like Gly-zipper domain-containing protein</fullName>
    </recommendedName>
</protein>
<accession>A0A564ZG47</accession>
<feature type="transmembrane region" description="Helical" evidence="1">
    <location>
        <begin position="15"/>
        <end position="35"/>
    </location>
</feature>
<evidence type="ECO:0000313" key="3">
    <source>
        <dbReference type="EMBL" id="VUZ84321.1"/>
    </source>
</evidence>
<evidence type="ECO:0000313" key="4">
    <source>
        <dbReference type="Proteomes" id="UP000334340"/>
    </source>
</evidence>
<feature type="transmembrane region" description="Helical" evidence="1">
    <location>
        <begin position="41"/>
        <end position="59"/>
    </location>
</feature>
<dbReference type="EMBL" id="CABIKM010000011">
    <property type="protein sequence ID" value="VUZ84321.1"/>
    <property type="molecule type" value="Genomic_DNA"/>
</dbReference>
<reference evidence="3 4" key="1">
    <citation type="submission" date="2019-07" db="EMBL/GenBank/DDBJ databases">
        <authorList>
            <person name="Cremers G."/>
        </authorList>
    </citation>
    <scope>NUCLEOTIDE SEQUENCE [LARGE SCALE GENOMIC DNA]</scope>
</reference>
<dbReference type="Proteomes" id="UP000334340">
    <property type="component" value="Unassembled WGS sequence"/>
</dbReference>
<dbReference type="AlphaFoldDB" id="A0A564ZG47"/>
<feature type="domain" description="YMGG-like Gly-zipper" evidence="2">
    <location>
        <begin position="67"/>
        <end position="110"/>
    </location>
</feature>
<keyword evidence="1" id="KW-0812">Transmembrane</keyword>
<evidence type="ECO:0000259" key="2">
    <source>
        <dbReference type="Pfam" id="PF13441"/>
    </source>
</evidence>
<keyword evidence="1" id="KW-0472">Membrane</keyword>
<keyword evidence="4" id="KW-1185">Reference proteome</keyword>
<organism evidence="3 4">
    <name type="scientific">Candidatus Methylomirabilis lanthanidiphila</name>
    <dbReference type="NCBI Taxonomy" id="2211376"/>
    <lineage>
        <taxon>Bacteria</taxon>
        <taxon>Candidatus Methylomirabilota</taxon>
        <taxon>Candidatus Methylomirabilia</taxon>
        <taxon>Candidatus Methylomirabilales</taxon>
        <taxon>Candidatus Methylomirabilaceae</taxon>
        <taxon>Candidatus Methylomirabilis</taxon>
    </lineage>
</organism>
<keyword evidence="1" id="KW-1133">Transmembrane helix</keyword>
<dbReference type="InterPro" id="IPR027367">
    <property type="entry name" value="Gly-zipper_YMGG"/>
</dbReference>
<sequence length="213" mass="21849">MRLPRSRWSLAMTEFGGRSCAALVVAAVEVVLYIYQKVRPMRYPVAVIVIFLLVLAGCATPPTPRESGTVGGAAIGAATGAALGGIGGAPGKGAAIGAAVGAVTGALTGDAVQSEQADRAHASRYAYASPPYPPPSGALQIEVTPGDAEILIDGRRIGAAKEFRGPAVVPVVAGLHVVEFHWRGFSVTSQVMVPPQTTVPFRRDLGPPPSAMQ</sequence>
<gene>
    <name evidence="3" type="ORF">MELA_00692</name>
</gene>
<proteinExistence type="predicted"/>
<name>A0A564ZG47_9BACT</name>
<evidence type="ECO:0000256" key="1">
    <source>
        <dbReference type="SAM" id="Phobius"/>
    </source>
</evidence>